<evidence type="ECO:0000256" key="5">
    <source>
        <dbReference type="ARBA" id="ARBA00023242"/>
    </source>
</evidence>
<feature type="compositionally biased region" description="Polar residues" evidence="7">
    <location>
        <begin position="511"/>
        <end position="532"/>
    </location>
</feature>
<sequence length="607" mass="66696">MTELMYQTKSELWESGMSQKENTNPVMEPVSYQAMERQANFEAEMGDEDEHDELKKDDMTYVPHGVYTWPNESMDLNNKSSSFHSSTSSLSSSSMSSIANQMMAASPSSVYHMDAMGASLKPESKSDQFYSGLPGDHAAINADINKQCANCGNLQTPLWRRDSRGFYLCNACGIYNRANKNGGAGSAAGTKGLMDKGLKKSSNVKRLNTCTNCRTVETTLWRRCPNGSPVCNACGLYFKLHKVNRPIAMKKEGIQTRRRKSKKSKSPKKDDLIVAQQLEDKNNNQFKSLDSSKLASKSMSTSQLLISGPSNAKLNKSTKPDLKSNVNKKPKTSAPHHPHGHMSNNYMSSSNTNLITNQHNEKAAPSMPVNYGYLDGPTPAYLNSYQQSTDMNYYSQNSVVNGQYGYSAGYGQQQQQQQQQQQLYSMAHQGAGHSQYYYYPTPESSPDVQFQLLNDAAVLNAATQHLFANNTQFSNPINYSKRSVANTVTQPSSSSPSTSSSPLSQQTLVVPTNSQSAPIRQTGLTSPNSYPASYNNYGYGKNEFYECDKANGSGDEPNKINNWYMAAAAAAAVTNLPISSSSFLYSNEDTSAVALSSSSNSYSYSKF</sequence>
<keyword evidence="3 6" id="KW-0863">Zinc-finger</keyword>
<keyword evidence="4" id="KW-0862">Zinc</keyword>
<dbReference type="GO" id="GO:0005634">
    <property type="term" value="C:nucleus"/>
    <property type="evidence" value="ECO:0007669"/>
    <property type="project" value="UniProtKB-SubCell"/>
</dbReference>
<dbReference type="GO" id="GO:0008270">
    <property type="term" value="F:zinc ion binding"/>
    <property type="evidence" value="ECO:0007669"/>
    <property type="project" value="UniProtKB-KW"/>
</dbReference>
<proteinExistence type="predicted"/>
<dbReference type="GO" id="GO:0045165">
    <property type="term" value="P:cell fate commitment"/>
    <property type="evidence" value="ECO:0007669"/>
    <property type="project" value="TreeGrafter"/>
</dbReference>
<dbReference type="PANTHER" id="PTHR10071:SF281">
    <property type="entry name" value="BOX A-BINDING FACTOR-RELATED"/>
    <property type="match status" value="1"/>
</dbReference>
<comment type="caution">
    <text evidence="9">The sequence shown here is derived from an EMBL/GenBank/DDBJ whole genome shotgun (WGS) entry which is preliminary data.</text>
</comment>
<keyword evidence="10" id="KW-1185">Reference proteome</keyword>
<dbReference type="Pfam" id="PF00320">
    <property type="entry name" value="GATA"/>
    <property type="match status" value="2"/>
</dbReference>
<dbReference type="Gene3D" id="3.30.50.10">
    <property type="entry name" value="Erythroid Transcription Factor GATA-1, subunit A"/>
    <property type="match status" value="2"/>
</dbReference>
<dbReference type="PRINTS" id="PR00619">
    <property type="entry name" value="GATAZNFINGER"/>
</dbReference>
<evidence type="ECO:0000256" key="1">
    <source>
        <dbReference type="ARBA" id="ARBA00004123"/>
    </source>
</evidence>
<dbReference type="PROSITE" id="PS00344">
    <property type="entry name" value="GATA_ZN_FINGER_1"/>
    <property type="match status" value="2"/>
</dbReference>
<dbReference type="InterPro" id="IPR000679">
    <property type="entry name" value="Znf_GATA"/>
</dbReference>
<evidence type="ECO:0000256" key="3">
    <source>
        <dbReference type="ARBA" id="ARBA00022771"/>
    </source>
</evidence>
<feature type="region of interest" description="Disordered" evidence="7">
    <location>
        <begin position="485"/>
        <end position="532"/>
    </location>
</feature>
<dbReference type="SMART" id="SM00401">
    <property type="entry name" value="ZnF_GATA"/>
    <property type="match status" value="2"/>
</dbReference>
<keyword evidence="5" id="KW-0539">Nucleus</keyword>
<dbReference type="PROSITE" id="PS50114">
    <property type="entry name" value="GATA_ZN_FINGER_2"/>
    <property type="match status" value="2"/>
</dbReference>
<feature type="compositionally biased region" description="Basic residues" evidence="7">
    <location>
        <begin position="326"/>
        <end position="340"/>
    </location>
</feature>
<feature type="region of interest" description="Disordered" evidence="7">
    <location>
        <begin position="249"/>
        <end position="270"/>
    </location>
</feature>
<name>A0A3M7RBH1_BRAPC</name>
<evidence type="ECO:0000256" key="4">
    <source>
        <dbReference type="ARBA" id="ARBA00022833"/>
    </source>
</evidence>
<dbReference type="GO" id="GO:0000978">
    <property type="term" value="F:RNA polymerase II cis-regulatory region sequence-specific DNA binding"/>
    <property type="evidence" value="ECO:0007669"/>
    <property type="project" value="TreeGrafter"/>
</dbReference>
<feature type="region of interest" description="Disordered" evidence="7">
    <location>
        <begin position="300"/>
        <end position="345"/>
    </location>
</feature>
<dbReference type="SUPFAM" id="SSF57716">
    <property type="entry name" value="Glucocorticoid receptor-like (DNA-binding domain)"/>
    <property type="match status" value="2"/>
</dbReference>
<feature type="compositionally biased region" description="Basic residues" evidence="7">
    <location>
        <begin position="256"/>
        <end position="266"/>
    </location>
</feature>
<accession>A0A3M7RBH1</accession>
<organism evidence="9 10">
    <name type="scientific">Brachionus plicatilis</name>
    <name type="common">Marine rotifer</name>
    <name type="synonym">Brachionus muelleri</name>
    <dbReference type="NCBI Taxonomy" id="10195"/>
    <lineage>
        <taxon>Eukaryota</taxon>
        <taxon>Metazoa</taxon>
        <taxon>Spiralia</taxon>
        <taxon>Gnathifera</taxon>
        <taxon>Rotifera</taxon>
        <taxon>Eurotatoria</taxon>
        <taxon>Monogononta</taxon>
        <taxon>Pseudotrocha</taxon>
        <taxon>Ploima</taxon>
        <taxon>Brachionidae</taxon>
        <taxon>Brachionus</taxon>
    </lineage>
</organism>
<evidence type="ECO:0000256" key="7">
    <source>
        <dbReference type="SAM" id="MobiDB-lite"/>
    </source>
</evidence>
<dbReference type="OrthoDB" id="515401at2759"/>
<feature type="compositionally biased region" description="Low complexity" evidence="7">
    <location>
        <begin position="488"/>
        <end position="510"/>
    </location>
</feature>
<dbReference type="InterPro" id="IPR039355">
    <property type="entry name" value="Transcription_factor_GATA"/>
</dbReference>
<dbReference type="InterPro" id="IPR013088">
    <property type="entry name" value="Znf_NHR/GATA"/>
</dbReference>
<dbReference type="PANTHER" id="PTHR10071">
    <property type="entry name" value="TRANSCRIPTION FACTOR GATA FAMILY MEMBER"/>
    <property type="match status" value="1"/>
</dbReference>
<dbReference type="CDD" id="cd00202">
    <property type="entry name" value="ZnF_GATA"/>
    <property type="match status" value="1"/>
</dbReference>
<evidence type="ECO:0000313" key="10">
    <source>
        <dbReference type="Proteomes" id="UP000276133"/>
    </source>
</evidence>
<dbReference type="EMBL" id="REGN01003755">
    <property type="protein sequence ID" value="RNA20943.1"/>
    <property type="molecule type" value="Genomic_DNA"/>
</dbReference>
<reference evidence="9 10" key="1">
    <citation type="journal article" date="2018" name="Sci. Rep.">
        <title>Genomic signatures of local adaptation to the degree of environmental predictability in rotifers.</title>
        <authorList>
            <person name="Franch-Gras L."/>
            <person name="Hahn C."/>
            <person name="Garcia-Roger E.M."/>
            <person name="Carmona M.J."/>
            <person name="Serra M."/>
            <person name="Gomez A."/>
        </authorList>
    </citation>
    <scope>NUCLEOTIDE SEQUENCE [LARGE SCALE GENOMIC DNA]</scope>
    <source>
        <strain evidence="9">HYR1</strain>
    </source>
</reference>
<gene>
    <name evidence="9" type="ORF">BpHYR1_002929</name>
</gene>
<evidence type="ECO:0000259" key="8">
    <source>
        <dbReference type="PROSITE" id="PS50114"/>
    </source>
</evidence>
<dbReference type="Proteomes" id="UP000276133">
    <property type="component" value="Unassembled WGS sequence"/>
</dbReference>
<dbReference type="GO" id="GO:0045944">
    <property type="term" value="P:positive regulation of transcription by RNA polymerase II"/>
    <property type="evidence" value="ECO:0007669"/>
    <property type="project" value="TreeGrafter"/>
</dbReference>
<keyword evidence="2" id="KW-0479">Metal-binding</keyword>
<feature type="domain" description="GATA-type" evidence="8">
    <location>
        <begin position="210"/>
        <end position="257"/>
    </location>
</feature>
<protein>
    <submittedName>
        <fullName evidence="9">GATA-binding factor A isoform X4</fullName>
    </submittedName>
</protein>
<evidence type="ECO:0000256" key="2">
    <source>
        <dbReference type="ARBA" id="ARBA00022723"/>
    </source>
</evidence>
<comment type="subcellular location">
    <subcellularLocation>
        <location evidence="1">Nucleus</location>
    </subcellularLocation>
</comment>
<evidence type="ECO:0000313" key="9">
    <source>
        <dbReference type="EMBL" id="RNA20943.1"/>
    </source>
</evidence>
<dbReference type="AlphaFoldDB" id="A0A3M7RBH1"/>
<feature type="domain" description="GATA-type" evidence="8">
    <location>
        <begin position="142"/>
        <end position="179"/>
    </location>
</feature>
<evidence type="ECO:0000256" key="6">
    <source>
        <dbReference type="PROSITE-ProRule" id="PRU00094"/>
    </source>
</evidence>
<dbReference type="GO" id="GO:0000122">
    <property type="term" value="P:negative regulation of transcription by RNA polymerase II"/>
    <property type="evidence" value="ECO:0007669"/>
    <property type="project" value="TreeGrafter"/>
</dbReference>
<dbReference type="STRING" id="10195.A0A3M7RBH1"/>
<dbReference type="GO" id="GO:0000981">
    <property type="term" value="F:DNA-binding transcription factor activity, RNA polymerase II-specific"/>
    <property type="evidence" value="ECO:0007669"/>
    <property type="project" value="TreeGrafter"/>
</dbReference>
<feature type="compositionally biased region" description="Polar residues" evidence="7">
    <location>
        <begin position="303"/>
        <end position="317"/>
    </location>
</feature>